<comment type="similarity">
    <text evidence="1">Belongs to the paxM FAD-dependent monooxygenase family.</text>
</comment>
<dbReference type="Pfam" id="PF06314">
    <property type="entry name" value="ADC"/>
    <property type="match status" value="1"/>
</dbReference>
<name>A0AAN6LPQ6_9PLEO</name>
<dbReference type="GO" id="GO:0071949">
    <property type="term" value="F:FAD binding"/>
    <property type="evidence" value="ECO:0007669"/>
    <property type="project" value="InterPro"/>
</dbReference>
<dbReference type="InterPro" id="IPR002938">
    <property type="entry name" value="FAD-bd"/>
</dbReference>
<evidence type="ECO:0000256" key="4">
    <source>
        <dbReference type="ARBA" id="ARBA00023002"/>
    </source>
</evidence>
<sequence>MTKAAPSTSNGVGANGTSPSEQATSPLNVLIVGAGIGGLSAAIFLRQQGHHVTLLEQSRFANELGAAVHMAPNATGLVLRMGINLEDLGAVPCRILSQSLPNGKPMFEVPLWRQAGRWQHQWLLAHRVDLHSELKKVATKEDGPGTPAVLRTSSRVLSVSPEGSVTLESGEKLEADVVIGADGVHSKSRYALPGSEGIKPFGSGKSAFRFTMPRSKALEDPLTRPLAGKEGHLNIFMGRDRRVVIYPTRNHELLNFVCIHPTSETQAKDQKADEWQSSANLEKMLEVYKDWDPAVLKILSMADEETLKVWDLLDMDQLPTWTEDRLALIGDAAHPFTPHQGQGAAQAIEDAASLACVLPLGTPLAEIPDRLKLYQKCRYERASNIQEYSRIAGKDMGDGPLLDTSRYTDENFGYDEWHRTSQQLRDWKWSRTPKAYRRMPVVFGPFPGPRQDHSGNPRDWTNSTFSTTSIKFKTSRTLLENLLPPRFKFASPDSNCFATFSFSALGNLEWLGGHGYNHFGLYIHGVEYTKKDGEKVIGTYLPVLFENLADPIISGREELGMPKVFSSLDVDRIEDNWNLTAGWMGSNFLKISLTGVGAESPPSEVQHPGGPPPAKEAGLFFQKYIPTTASSEAEERGQSDVDYVGFLPNEKEAKAFRQVEHTLVAKKAEIKFDALDWKKLPTLHHIVERLEEIPIYEVLEAKVVEGRGGSDVRGAEKLL</sequence>
<keyword evidence="2" id="KW-0285">Flavoprotein</keyword>
<dbReference type="PRINTS" id="PR00420">
    <property type="entry name" value="RNGMNOXGNASE"/>
</dbReference>
<evidence type="ECO:0000256" key="1">
    <source>
        <dbReference type="ARBA" id="ARBA00007992"/>
    </source>
</evidence>
<dbReference type="AlphaFoldDB" id="A0AAN6LPQ6"/>
<dbReference type="InterPro" id="IPR023375">
    <property type="entry name" value="ADC_dom_sf"/>
</dbReference>
<dbReference type="InterPro" id="IPR036188">
    <property type="entry name" value="FAD/NAD-bd_sf"/>
</dbReference>
<feature type="region of interest" description="Disordered" evidence="6">
    <location>
        <begin position="1"/>
        <end position="21"/>
    </location>
</feature>
<evidence type="ECO:0000256" key="3">
    <source>
        <dbReference type="ARBA" id="ARBA00022827"/>
    </source>
</evidence>
<evidence type="ECO:0000256" key="5">
    <source>
        <dbReference type="ARBA" id="ARBA00023033"/>
    </source>
</evidence>
<dbReference type="GO" id="GO:0016829">
    <property type="term" value="F:lyase activity"/>
    <property type="evidence" value="ECO:0007669"/>
    <property type="project" value="InterPro"/>
</dbReference>
<dbReference type="Pfam" id="PF01494">
    <property type="entry name" value="FAD_binding_3"/>
    <property type="match status" value="1"/>
</dbReference>
<organism evidence="8 9">
    <name type="scientific">Pseudopithomyces chartarum</name>
    <dbReference type="NCBI Taxonomy" id="1892770"/>
    <lineage>
        <taxon>Eukaryota</taxon>
        <taxon>Fungi</taxon>
        <taxon>Dikarya</taxon>
        <taxon>Ascomycota</taxon>
        <taxon>Pezizomycotina</taxon>
        <taxon>Dothideomycetes</taxon>
        <taxon>Pleosporomycetidae</taxon>
        <taxon>Pleosporales</taxon>
        <taxon>Massarineae</taxon>
        <taxon>Didymosphaeriaceae</taxon>
        <taxon>Pseudopithomyces</taxon>
    </lineage>
</organism>
<dbReference type="EMBL" id="WVTA01000014">
    <property type="protein sequence ID" value="KAK3202239.1"/>
    <property type="molecule type" value="Genomic_DNA"/>
</dbReference>
<dbReference type="SUPFAM" id="SSF51905">
    <property type="entry name" value="FAD/NAD(P)-binding domain"/>
    <property type="match status" value="1"/>
</dbReference>
<dbReference type="Gene3D" id="2.40.400.10">
    <property type="entry name" value="Acetoacetate decarboxylase-like"/>
    <property type="match status" value="1"/>
</dbReference>
<evidence type="ECO:0000313" key="8">
    <source>
        <dbReference type="EMBL" id="KAK3202239.1"/>
    </source>
</evidence>
<gene>
    <name evidence="8" type="ORF">GRF29_161g578501</name>
</gene>
<proteinExistence type="inferred from homology"/>
<dbReference type="PANTHER" id="PTHR13789:SF261">
    <property type="entry name" value="HYDROXYLASE, PUTATIVE (AFU_ORTHOLOGUE AFUA_7G00590)-RELATED"/>
    <property type="match status" value="1"/>
</dbReference>
<reference evidence="8 9" key="1">
    <citation type="submission" date="2021-02" db="EMBL/GenBank/DDBJ databases">
        <title>Genome assembly of Pseudopithomyces chartarum.</title>
        <authorList>
            <person name="Jauregui R."/>
            <person name="Singh J."/>
            <person name="Voisey C."/>
        </authorList>
    </citation>
    <scope>NUCLEOTIDE SEQUENCE [LARGE SCALE GENOMIC DNA]</scope>
    <source>
        <strain evidence="8 9">AGR01</strain>
    </source>
</reference>
<evidence type="ECO:0000313" key="9">
    <source>
        <dbReference type="Proteomes" id="UP001280581"/>
    </source>
</evidence>
<dbReference type="GO" id="GO:0004497">
    <property type="term" value="F:monooxygenase activity"/>
    <property type="evidence" value="ECO:0007669"/>
    <property type="project" value="UniProtKB-KW"/>
</dbReference>
<evidence type="ECO:0000259" key="7">
    <source>
        <dbReference type="Pfam" id="PF01494"/>
    </source>
</evidence>
<feature type="domain" description="FAD-binding" evidence="7">
    <location>
        <begin position="169"/>
        <end position="382"/>
    </location>
</feature>
<protein>
    <recommendedName>
        <fullName evidence="7">FAD-binding domain-containing protein</fullName>
    </recommendedName>
</protein>
<keyword evidence="4" id="KW-0560">Oxidoreductase</keyword>
<dbReference type="SUPFAM" id="SSF160104">
    <property type="entry name" value="Acetoacetate decarboxylase-like"/>
    <property type="match status" value="1"/>
</dbReference>
<dbReference type="Proteomes" id="UP001280581">
    <property type="component" value="Unassembled WGS sequence"/>
</dbReference>
<comment type="caution">
    <text evidence="8">The sequence shown here is derived from an EMBL/GenBank/DDBJ whole genome shotgun (WGS) entry which is preliminary data.</text>
</comment>
<dbReference type="InterPro" id="IPR050493">
    <property type="entry name" value="FAD-dep_Monooxygenase_BioMet"/>
</dbReference>
<keyword evidence="9" id="KW-1185">Reference proteome</keyword>
<keyword evidence="3" id="KW-0274">FAD</keyword>
<dbReference type="Gene3D" id="3.50.50.60">
    <property type="entry name" value="FAD/NAD(P)-binding domain"/>
    <property type="match status" value="1"/>
</dbReference>
<dbReference type="PANTHER" id="PTHR13789">
    <property type="entry name" value="MONOOXYGENASE"/>
    <property type="match status" value="1"/>
</dbReference>
<evidence type="ECO:0000256" key="2">
    <source>
        <dbReference type="ARBA" id="ARBA00022630"/>
    </source>
</evidence>
<dbReference type="Pfam" id="PF13450">
    <property type="entry name" value="NAD_binding_8"/>
    <property type="match status" value="1"/>
</dbReference>
<dbReference type="SUPFAM" id="SSF54373">
    <property type="entry name" value="FAD-linked reductases, C-terminal domain"/>
    <property type="match status" value="1"/>
</dbReference>
<evidence type="ECO:0000256" key="6">
    <source>
        <dbReference type="SAM" id="MobiDB-lite"/>
    </source>
</evidence>
<keyword evidence="5" id="KW-0503">Monooxygenase</keyword>
<accession>A0AAN6LPQ6</accession>
<dbReference type="InterPro" id="IPR010451">
    <property type="entry name" value="Acetoacetate_decarboxylase"/>
</dbReference>